<keyword evidence="1" id="KW-0472">Membrane</keyword>
<reference evidence="2 3" key="1">
    <citation type="submission" date="2019-04" db="EMBL/GenBank/DDBJ databases">
        <title>Niastella caeni sp. nov., isolated from activated sludge.</title>
        <authorList>
            <person name="Sheng M."/>
        </authorList>
    </citation>
    <scope>NUCLEOTIDE SEQUENCE [LARGE SCALE GENOMIC DNA]</scope>
    <source>
        <strain evidence="2 3">HX-2-15</strain>
    </source>
</reference>
<comment type="caution">
    <text evidence="2">The sequence shown here is derived from an EMBL/GenBank/DDBJ whole genome shotgun (WGS) entry which is preliminary data.</text>
</comment>
<accession>A0A4S8HKS3</accession>
<evidence type="ECO:0000313" key="3">
    <source>
        <dbReference type="Proteomes" id="UP000306918"/>
    </source>
</evidence>
<protein>
    <submittedName>
        <fullName evidence="2">Uncharacterized protein</fullName>
    </submittedName>
</protein>
<feature type="transmembrane region" description="Helical" evidence="1">
    <location>
        <begin position="12"/>
        <end position="31"/>
    </location>
</feature>
<organism evidence="2 3">
    <name type="scientific">Niastella caeni</name>
    <dbReference type="NCBI Taxonomy" id="2569763"/>
    <lineage>
        <taxon>Bacteria</taxon>
        <taxon>Pseudomonadati</taxon>
        <taxon>Bacteroidota</taxon>
        <taxon>Chitinophagia</taxon>
        <taxon>Chitinophagales</taxon>
        <taxon>Chitinophagaceae</taxon>
        <taxon>Niastella</taxon>
    </lineage>
</organism>
<keyword evidence="3" id="KW-1185">Reference proteome</keyword>
<evidence type="ECO:0000256" key="1">
    <source>
        <dbReference type="SAM" id="Phobius"/>
    </source>
</evidence>
<proteinExistence type="predicted"/>
<dbReference type="EMBL" id="STFF01000006">
    <property type="protein sequence ID" value="THU35878.1"/>
    <property type="molecule type" value="Genomic_DNA"/>
</dbReference>
<dbReference type="OrthoDB" id="4554121at2"/>
<evidence type="ECO:0000313" key="2">
    <source>
        <dbReference type="EMBL" id="THU35878.1"/>
    </source>
</evidence>
<keyword evidence="1" id="KW-1133">Transmembrane helix</keyword>
<dbReference type="RefSeq" id="WP_136579119.1">
    <property type="nucleotide sequence ID" value="NZ_STFF01000006.1"/>
</dbReference>
<dbReference type="Proteomes" id="UP000306918">
    <property type="component" value="Unassembled WGS sequence"/>
</dbReference>
<sequence>MRPQQATLAQIVLVLILILTIALTPAIREFIFNNKEWLIVVVCITGIVFIQALKTIYSAEKRLKSKIKQQTESLNASVLSGSFNSRLLKDFVIPELFEQNPDACIARLHACGISIHDMKSLQIDQNIIARLELFYYLGKAKEQQDLLNAAKKANGDTVNTPILKEITGETTDNSSSYTLRPVSA</sequence>
<keyword evidence="1" id="KW-0812">Transmembrane</keyword>
<name>A0A4S8HKS3_9BACT</name>
<dbReference type="AlphaFoldDB" id="A0A4S8HKS3"/>
<gene>
    <name evidence="2" type="ORF">FAM09_21020</name>
</gene>
<feature type="transmembrane region" description="Helical" evidence="1">
    <location>
        <begin position="37"/>
        <end position="57"/>
    </location>
</feature>